<keyword evidence="2" id="KW-1185">Reference proteome</keyword>
<dbReference type="Proteomes" id="UP000789525">
    <property type="component" value="Unassembled WGS sequence"/>
</dbReference>
<reference evidence="1" key="1">
    <citation type="submission" date="2021-06" db="EMBL/GenBank/DDBJ databases">
        <authorList>
            <person name="Kallberg Y."/>
            <person name="Tangrot J."/>
            <person name="Rosling A."/>
        </authorList>
    </citation>
    <scope>NUCLEOTIDE SEQUENCE</scope>
    <source>
        <strain evidence="1">CL356</strain>
    </source>
</reference>
<dbReference type="EMBL" id="CAJVPT010071924">
    <property type="protein sequence ID" value="CAG8781166.1"/>
    <property type="molecule type" value="Genomic_DNA"/>
</dbReference>
<feature type="non-terminal residue" evidence="1">
    <location>
        <position position="97"/>
    </location>
</feature>
<gene>
    <name evidence="1" type="ORF">ACOLOM_LOCUS14323</name>
</gene>
<evidence type="ECO:0000313" key="1">
    <source>
        <dbReference type="EMBL" id="CAG8781166.1"/>
    </source>
</evidence>
<proteinExistence type="predicted"/>
<name>A0ACA9R7S3_9GLOM</name>
<organism evidence="1 2">
    <name type="scientific">Acaulospora colombiana</name>
    <dbReference type="NCBI Taxonomy" id="27376"/>
    <lineage>
        <taxon>Eukaryota</taxon>
        <taxon>Fungi</taxon>
        <taxon>Fungi incertae sedis</taxon>
        <taxon>Mucoromycota</taxon>
        <taxon>Glomeromycotina</taxon>
        <taxon>Glomeromycetes</taxon>
        <taxon>Diversisporales</taxon>
        <taxon>Acaulosporaceae</taxon>
        <taxon>Acaulospora</taxon>
    </lineage>
</organism>
<feature type="non-terminal residue" evidence="1">
    <location>
        <position position="1"/>
    </location>
</feature>
<evidence type="ECO:0000313" key="2">
    <source>
        <dbReference type="Proteomes" id="UP000789525"/>
    </source>
</evidence>
<sequence>TIWSFLPTSNSSTEDKYVVWVKHPQHSDPVKVRVSYGADIADVKKIVKSELQPALDKESLGKVVILSPRLGRLSPRTLIRKVELDKDEHLIVFVDNL</sequence>
<accession>A0ACA9R7S3</accession>
<comment type="caution">
    <text evidence="1">The sequence shown here is derived from an EMBL/GenBank/DDBJ whole genome shotgun (WGS) entry which is preliminary data.</text>
</comment>
<protein>
    <submittedName>
        <fullName evidence="1">4599_t:CDS:1</fullName>
    </submittedName>
</protein>